<keyword evidence="2" id="KW-1185">Reference proteome</keyword>
<name>A0ACC2MQ84_PERAE</name>
<organism evidence="1 2">
    <name type="scientific">Persea americana</name>
    <name type="common">Avocado</name>
    <dbReference type="NCBI Taxonomy" id="3435"/>
    <lineage>
        <taxon>Eukaryota</taxon>
        <taxon>Viridiplantae</taxon>
        <taxon>Streptophyta</taxon>
        <taxon>Embryophyta</taxon>
        <taxon>Tracheophyta</taxon>
        <taxon>Spermatophyta</taxon>
        <taxon>Magnoliopsida</taxon>
        <taxon>Magnoliidae</taxon>
        <taxon>Laurales</taxon>
        <taxon>Lauraceae</taxon>
        <taxon>Persea</taxon>
    </lineage>
</organism>
<evidence type="ECO:0000313" key="1">
    <source>
        <dbReference type="EMBL" id="KAJ8647586.1"/>
    </source>
</evidence>
<dbReference type="EMBL" id="CM056809">
    <property type="protein sequence ID" value="KAJ8647586.1"/>
    <property type="molecule type" value="Genomic_DNA"/>
</dbReference>
<proteinExistence type="predicted"/>
<accession>A0ACC2MQ84</accession>
<gene>
    <name evidence="1" type="ORF">MRB53_000609</name>
</gene>
<sequence>MTNPHKELPTPVVDKQHRITSAKLLLIDELAPLGHQQVPARRAVIDVPELPLCLVHVADGDIMHWRIRIEVQSRENRVCTEAWHREPSAIVGVAWRENLP</sequence>
<reference evidence="1 2" key="1">
    <citation type="journal article" date="2022" name="Hortic Res">
        <title>A haplotype resolved chromosomal level avocado genome allows analysis of novel avocado genes.</title>
        <authorList>
            <person name="Nath O."/>
            <person name="Fletcher S.J."/>
            <person name="Hayward A."/>
            <person name="Shaw L.M."/>
            <person name="Masouleh A.K."/>
            <person name="Furtado A."/>
            <person name="Henry R.J."/>
            <person name="Mitter N."/>
        </authorList>
    </citation>
    <scope>NUCLEOTIDE SEQUENCE [LARGE SCALE GENOMIC DNA]</scope>
    <source>
        <strain evidence="2">cv. Hass</strain>
    </source>
</reference>
<comment type="caution">
    <text evidence="1">The sequence shown here is derived from an EMBL/GenBank/DDBJ whole genome shotgun (WGS) entry which is preliminary data.</text>
</comment>
<dbReference type="Proteomes" id="UP001234297">
    <property type="component" value="Chromosome 1"/>
</dbReference>
<evidence type="ECO:0000313" key="2">
    <source>
        <dbReference type="Proteomes" id="UP001234297"/>
    </source>
</evidence>
<protein>
    <submittedName>
        <fullName evidence="1">Uncharacterized protein</fullName>
    </submittedName>
</protein>